<dbReference type="AlphaFoldDB" id="A0A4C1U648"/>
<gene>
    <name evidence="2" type="ORF">EVAR_10960_1</name>
</gene>
<keyword evidence="3" id="KW-1185">Reference proteome</keyword>
<organism evidence="2 3">
    <name type="scientific">Eumeta variegata</name>
    <name type="common">Bagworm moth</name>
    <name type="synonym">Eumeta japonica</name>
    <dbReference type="NCBI Taxonomy" id="151549"/>
    <lineage>
        <taxon>Eukaryota</taxon>
        <taxon>Metazoa</taxon>
        <taxon>Ecdysozoa</taxon>
        <taxon>Arthropoda</taxon>
        <taxon>Hexapoda</taxon>
        <taxon>Insecta</taxon>
        <taxon>Pterygota</taxon>
        <taxon>Neoptera</taxon>
        <taxon>Endopterygota</taxon>
        <taxon>Lepidoptera</taxon>
        <taxon>Glossata</taxon>
        <taxon>Ditrysia</taxon>
        <taxon>Tineoidea</taxon>
        <taxon>Psychidae</taxon>
        <taxon>Oiketicinae</taxon>
        <taxon>Eumeta</taxon>
    </lineage>
</organism>
<evidence type="ECO:0000313" key="2">
    <source>
        <dbReference type="EMBL" id="GBP21781.1"/>
    </source>
</evidence>
<dbReference type="Proteomes" id="UP000299102">
    <property type="component" value="Unassembled WGS sequence"/>
</dbReference>
<keyword evidence="1" id="KW-0812">Transmembrane</keyword>
<evidence type="ECO:0000313" key="3">
    <source>
        <dbReference type="Proteomes" id="UP000299102"/>
    </source>
</evidence>
<comment type="caution">
    <text evidence="2">The sequence shown here is derived from an EMBL/GenBank/DDBJ whole genome shotgun (WGS) entry which is preliminary data.</text>
</comment>
<reference evidence="2 3" key="1">
    <citation type="journal article" date="2019" name="Commun. Biol.">
        <title>The bagworm genome reveals a unique fibroin gene that provides high tensile strength.</title>
        <authorList>
            <person name="Kono N."/>
            <person name="Nakamura H."/>
            <person name="Ohtoshi R."/>
            <person name="Tomita M."/>
            <person name="Numata K."/>
            <person name="Arakawa K."/>
        </authorList>
    </citation>
    <scope>NUCLEOTIDE SEQUENCE [LARGE SCALE GENOMIC DNA]</scope>
</reference>
<name>A0A4C1U648_EUMVA</name>
<sequence>MVGENQKNEVHWRTCAARRAKEGAAFVTTIAYHTKLLILIVSAVIIGIGIHVNLPPALRSRRPSDLEPASPVLETVDAPSISCSGIGTSVTAVPVVPPSRSVAFSPVPWTTRLV</sequence>
<dbReference type="EMBL" id="BGZK01000132">
    <property type="protein sequence ID" value="GBP21781.1"/>
    <property type="molecule type" value="Genomic_DNA"/>
</dbReference>
<keyword evidence="1" id="KW-1133">Transmembrane helix</keyword>
<feature type="transmembrane region" description="Helical" evidence="1">
    <location>
        <begin position="36"/>
        <end position="54"/>
    </location>
</feature>
<protein>
    <submittedName>
        <fullName evidence="2">Uncharacterized protein</fullName>
    </submittedName>
</protein>
<proteinExistence type="predicted"/>
<accession>A0A4C1U648</accession>
<evidence type="ECO:0000256" key="1">
    <source>
        <dbReference type="SAM" id="Phobius"/>
    </source>
</evidence>
<keyword evidence="1" id="KW-0472">Membrane</keyword>